<organism evidence="2 3">
    <name type="scientific">Neolecta irregularis (strain DAH-3)</name>
    <dbReference type="NCBI Taxonomy" id="1198029"/>
    <lineage>
        <taxon>Eukaryota</taxon>
        <taxon>Fungi</taxon>
        <taxon>Dikarya</taxon>
        <taxon>Ascomycota</taxon>
        <taxon>Taphrinomycotina</taxon>
        <taxon>Neolectales</taxon>
        <taxon>Neolectaceae</taxon>
        <taxon>Neolecta</taxon>
    </lineage>
</organism>
<sequence length="169" mass="19906">MLTRALQKRHEIDSFIARCEVEREVYKRVPREDHLSQDDWLLLTEIAEMLKPFYDSTMRHQSRAEQGHHGAIWEVLPNIEFILEHLEDLKIRYRDYSTTPDVTNSTPTRQHRKHTLPPTLSLPPTDLSEDCCKHFRMAINNAWQKLDNTQPRPQLAIYRTMLGNQSGMG</sequence>
<accession>A0A1U7LI79</accession>
<evidence type="ECO:0000313" key="2">
    <source>
        <dbReference type="EMBL" id="OLL22349.1"/>
    </source>
</evidence>
<dbReference type="OrthoDB" id="3780340at2759"/>
<reference evidence="2 3" key="1">
    <citation type="submission" date="2016-04" db="EMBL/GenBank/DDBJ databases">
        <title>Evolutionary innovation and constraint leading to complex multicellularity in the Ascomycota.</title>
        <authorList>
            <person name="Cisse O."/>
            <person name="Nguyen A."/>
            <person name="Hewitt D.A."/>
            <person name="Jedd G."/>
            <person name="Stajich J.E."/>
        </authorList>
    </citation>
    <scope>NUCLEOTIDE SEQUENCE [LARGE SCALE GENOMIC DNA]</scope>
    <source>
        <strain evidence="2 3">DAH-3</strain>
    </source>
</reference>
<gene>
    <name evidence="2" type="ORF">NEOLI_005044</name>
</gene>
<dbReference type="Proteomes" id="UP000186594">
    <property type="component" value="Unassembled WGS sequence"/>
</dbReference>
<dbReference type="EMBL" id="LXFE01003431">
    <property type="protein sequence ID" value="OLL22349.1"/>
    <property type="molecule type" value="Genomic_DNA"/>
</dbReference>
<protein>
    <submittedName>
        <fullName evidence="2">Uncharacterized protein</fullName>
    </submittedName>
</protein>
<name>A0A1U7LI79_NEOID</name>
<dbReference type="AlphaFoldDB" id="A0A1U7LI79"/>
<comment type="caution">
    <text evidence="2">The sequence shown here is derived from an EMBL/GenBank/DDBJ whole genome shotgun (WGS) entry which is preliminary data.</text>
</comment>
<evidence type="ECO:0000256" key="1">
    <source>
        <dbReference type="SAM" id="MobiDB-lite"/>
    </source>
</evidence>
<proteinExistence type="predicted"/>
<keyword evidence="3" id="KW-1185">Reference proteome</keyword>
<evidence type="ECO:0000313" key="3">
    <source>
        <dbReference type="Proteomes" id="UP000186594"/>
    </source>
</evidence>
<feature type="region of interest" description="Disordered" evidence="1">
    <location>
        <begin position="100"/>
        <end position="122"/>
    </location>
</feature>